<reference evidence="1 2" key="1">
    <citation type="submission" date="2019-04" db="EMBL/GenBank/DDBJ databases">
        <title>Friends and foes A comparative genomics study of 23 Aspergillus species from section Flavi.</title>
        <authorList>
            <consortium name="DOE Joint Genome Institute"/>
            <person name="Kjaerbolling I."/>
            <person name="Vesth T."/>
            <person name="Frisvad J.C."/>
            <person name="Nybo J.L."/>
            <person name="Theobald S."/>
            <person name="Kildgaard S."/>
            <person name="Isbrandt T."/>
            <person name="Kuo A."/>
            <person name="Sato A."/>
            <person name="Lyhne E.K."/>
            <person name="Kogle M.E."/>
            <person name="Wiebenga A."/>
            <person name="Kun R.S."/>
            <person name="Lubbers R.J."/>
            <person name="Makela M.R."/>
            <person name="Barry K."/>
            <person name="Chovatia M."/>
            <person name="Clum A."/>
            <person name="Daum C."/>
            <person name="Haridas S."/>
            <person name="He G."/>
            <person name="LaButti K."/>
            <person name="Lipzen A."/>
            <person name="Mondo S."/>
            <person name="Riley R."/>
            <person name="Salamov A."/>
            <person name="Simmons B.A."/>
            <person name="Magnuson J.K."/>
            <person name="Henrissat B."/>
            <person name="Mortensen U.H."/>
            <person name="Larsen T.O."/>
            <person name="Devries R.P."/>
            <person name="Grigoriev I.V."/>
            <person name="Machida M."/>
            <person name="Baker S.E."/>
            <person name="Andersen M.R."/>
        </authorList>
    </citation>
    <scope>NUCLEOTIDE SEQUENCE [LARGE SCALE GENOMIC DNA]</scope>
    <source>
        <strain evidence="1 2">CBS 117626</strain>
    </source>
</reference>
<keyword evidence="2" id="KW-1185">Reference proteome</keyword>
<name>A0A5N6UVD9_ASPTM</name>
<sequence length="77" mass="7989">MESSQAKTTAFTPASFAFRSIFPIMSVGIRGFVIFPTHLLAGSHVPSATEYGIAGLLIETMAIFPLASSQLGSGPGT</sequence>
<dbReference type="AlphaFoldDB" id="A0A5N6UVD9"/>
<protein>
    <submittedName>
        <fullName evidence="1">Uncharacterized protein</fullName>
    </submittedName>
</protein>
<proteinExistence type="predicted"/>
<organism evidence="1 2">
    <name type="scientific">Aspergillus tamarii</name>
    <dbReference type="NCBI Taxonomy" id="41984"/>
    <lineage>
        <taxon>Eukaryota</taxon>
        <taxon>Fungi</taxon>
        <taxon>Dikarya</taxon>
        <taxon>Ascomycota</taxon>
        <taxon>Pezizomycotina</taxon>
        <taxon>Eurotiomycetes</taxon>
        <taxon>Eurotiomycetidae</taxon>
        <taxon>Eurotiales</taxon>
        <taxon>Aspergillaceae</taxon>
        <taxon>Aspergillus</taxon>
        <taxon>Aspergillus subgen. Circumdati</taxon>
    </lineage>
</organism>
<accession>A0A5N6UVD9</accession>
<gene>
    <name evidence="1" type="ORF">BDV40DRAFT_264743</name>
</gene>
<dbReference type="EMBL" id="ML738626">
    <property type="protein sequence ID" value="KAE8162622.1"/>
    <property type="molecule type" value="Genomic_DNA"/>
</dbReference>
<dbReference type="Proteomes" id="UP000326950">
    <property type="component" value="Unassembled WGS sequence"/>
</dbReference>
<evidence type="ECO:0000313" key="2">
    <source>
        <dbReference type="Proteomes" id="UP000326950"/>
    </source>
</evidence>
<evidence type="ECO:0000313" key="1">
    <source>
        <dbReference type="EMBL" id="KAE8162622.1"/>
    </source>
</evidence>